<dbReference type="InterPro" id="IPR028081">
    <property type="entry name" value="Leu-bd"/>
</dbReference>
<accession>A0A1V1P8J1</accession>
<reference evidence="5" key="1">
    <citation type="submission" date="2012-11" db="EMBL/GenBank/DDBJ databases">
        <authorList>
            <person name="Lucero-Rivera Y.E."/>
            <person name="Tovar-Ramirez D."/>
        </authorList>
    </citation>
    <scope>NUCLEOTIDE SEQUENCE [LARGE SCALE GENOMIC DNA]</scope>
    <source>
        <strain evidence="5">Araruama</strain>
    </source>
</reference>
<dbReference type="PANTHER" id="PTHR47151:SF2">
    <property type="entry name" value="AMINO ACID BINDING PROTEIN"/>
    <property type="match status" value="1"/>
</dbReference>
<comment type="similarity">
    <text evidence="1">Belongs to the leucine-binding protein family.</text>
</comment>
<keyword evidence="2" id="KW-0732">Signal</keyword>
<name>A0A1V1P8J1_9BACT</name>
<organism evidence="4 5">
    <name type="scientific">Candidatus Magnetoglobus multicellularis str. Araruama</name>
    <dbReference type="NCBI Taxonomy" id="890399"/>
    <lineage>
        <taxon>Bacteria</taxon>
        <taxon>Pseudomonadati</taxon>
        <taxon>Thermodesulfobacteriota</taxon>
        <taxon>Desulfobacteria</taxon>
        <taxon>Desulfobacterales</taxon>
        <taxon>Desulfobacteraceae</taxon>
        <taxon>Candidatus Magnetoglobus</taxon>
    </lineage>
</organism>
<dbReference type="Pfam" id="PF13458">
    <property type="entry name" value="Peripla_BP_6"/>
    <property type="match status" value="1"/>
</dbReference>
<dbReference type="InterPro" id="IPR028082">
    <property type="entry name" value="Peripla_BP_I"/>
</dbReference>
<dbReference type="AlphaFoldDB" id="A0A1V1P8J1"/>
<evidence type="ECO:0000256" key="2">
    <source>
        <dbReference type="ARBA" id="ARBA00022729"/>
    </source>
</evidence>
<evidence type="ECO:0000313" key="5">
    <source>
        <dbReference type="Proteomes" id="UP000189670"/>
    </source>
</evidence>
<feature type="domain" description="Leucine-binding protein" evidence="3">
    <location>
        <begin position="44"/>
        <end position="180"/>
    </location>
</feature>
<dbReference type="Gene3D" id="3.40.50.2300">
    <property type="match status" value="2"/>
</dbReference>
<evidence type="ECO:0000259" key="3">
    <source>
        <dbReference type="Pfam" id="PF13458"/>
    </source>
</evidence>
<proteinExistence type="inferred from homology"/>
<dbReference type="EMBL" id="ATBP01000325">
    <property type="protein sequence ID" value="ETR71076.1"/>
    <property type="molecule type" value="Genomic_DNA"/>
</dbReference>
<dbReference type="Proteomes" id="UP000189670">
    <property type="component" value="Unassembled WGS sequence"/>
</dbReference>
<gene>
    <name evidence="4" type="ORF">OMM_08350</name>
</gene>
<sequence>MTFCLFYFLLSKIPFDNRGDIVSESQKIVIAIVDSYDRKSYFYEGTQLAVQELNSAGGVLGKQIEILYYDDKNDVKTGEKISKLIAKNKEVVAVIGHRNSEIAINASITYKEAGIIFLSPVADLNRYKGDFIFRHAISDETLCKSIADFALRHKYQKLTLLYDLSTETKNLLNFLKKLLKTQI</sequence>
<comment type="caution">
    <text evidence="4">The sequence shown here is derived from an EMBL/GenBank/DDBJ whole genome shotgun (WGS) entry which is preliminary data.</text>
</comment>
<protein>
    <recommendedName>
        <fullName evidence="3">Leucine-binding protein domain-containing protein</fullName>
    </recommendedName>
</protein>
<dbReference type="SUPFAM" id="SSF53822">
    <property type="entry name" value="Periplasmic binding protein-like I"/>
    <property type="match status" value="1"/>
</dbReference>
<dbReference type="PANTHER" id="PTHR47151">
    <property type="entry name" value="LEU/ILE/VAL-BINDING ABC TRANSPORTER SUBUNIT"/>
    <property type="match status" value="1"/>
</dbReference>
<evidence type="ECO:0000256" key="1">
    <source>
        <dbReference type="ARBA" id="ARBA00010062"/>
    </source>
</evidence>
<evidence type="ECO:0000313" key="4">
    <source>
        <dbReference type="EMBL" id="ETR71076.1"/>
    </source>
</evidence>